<reference evidence="1" key="1">
    <citation type="submission" date="2023-04" db="EMBL/GenBank/DDBJ databases">
        <title>Draft Genome sequencing of Naganishia species isolated from polar environments using Oxford Nanopore Technology.</title>
        <authorList>
            <person name="Leo P."/>
            <person name="Venkateswaran K."/>
        </authorList>
    </citation>
    <scope>NUCLEOTIDE SEQUENCE</scope>
    <source>
        <strain evidence="1">DBVPG 5303</strain>
    </source>
</reference>
<protein>
    <submittedName>
        <fullName evidence="1">Uncharacterized protein</fullName>
    </submittedName>
</protein>
<comment type="caution">
    <text evidence="1">The sequence shown here is derived from an EMBL/GenBank/DDBJ whole genome shotgun (WGS) entry which is preliminary data.</text>
</comment>
<proteinExistence type="predicted"/>
<organism evidence="1 2">
    <name type="scientific">Naganishia onofrii</name>
    <dbReference type="NCBI Taxonomy" id="1851511"/>
    <lineage>
        <taxon>Eukaryota</taxon>
        <taxon>Fungi</taxon>
        <taxon>Dikarya</taxon>
        <taxon>Basidiomycota</taxon>
        <taxon>Agaricomycotina</taxon>
        <taxon>Tremellomycetes</taxon>
        <taxon>Filobasidiales</taxon>
        <taxon>Filobasidiaceae</taxon>
        <taxon>Naganishia</taxon>
    </lineage>
</organism>
<name>A0ACC2XIK9_9TREE</name>
<accession>A0ACC2XIK9</accession>
<gene>
    <name evidence="1" type="ORF">QFC24_003682</name>
</gene>
<keyword evidence="2" id="KW-1185">Reference proteome</keyword>
<dbReference type="Proteomes" id="UP001234202">
    <property type="component" value="Unassembled WGS sequence"/>
</dbReference>
<sequence length="388" mass="41425">MMVVNVKAPGPGSPSAPPAEPAAAAPAPVAATSSSAVPAANSSSTTSAPVSIRITPSGKLYTYVRHALDSLTEHPEQQVEIHTRLAFNSSLPPIKVPSSTIAVNTSTSTIRDPTHTGLLPCTTSIPRLFTVLEIIKREYLRLQAGRGKGLWQYNKFGGYSGKEVHDWEEQQNGRKVVALPVRSKGKGKAGKGKYQGTMNSKMVNGVENAERMDVDTVTSTDGGVIPVVEQVPPPATTTMTEAETIATTTADVTVPTVDPPPITTSTNHADKILTDILTGGPNQYQPVKPLGRRKARRARRKGQTTTVTTDGAETQEEEDAGPAKKARRASGVMERRGGKNDTPGSRGGRDEAEEEEEGEEVEEVEVVEGSSDDYDDQEEGETMEVEEE</sequence>
<evidence type="ECO:0000313" key="2">
    <source>
        <dbReference type="Proteomes" id="UP001234202"/>
    </source>
</evidence>
<dbReference type="EMBL" id="JASBWV010000012">
    <property type="protein sequence ID" value="KAJ9123468.1"/>
    <property type="molecule type" value="Genomic_DNA"/>
</dbReference>
<evidence type="ECO:0000313" key="1">
    <source>
        <dbReference type="EMBL" id="KAJ9123468.1"/>
    </source>
</evidence>